<sequence length="119" mass="14232">MPAFVVISSNLSHNLIFRSLTTYLLTKFQPPVPYPRRIHLSIFVSTDYYSRREERRLTTMIWSHFDRFYVFLLRISERTETCDVLESVYHKYSLVGAMNPLPVYLVIKNERRKSLVPEE</sequence>
<evidence type="ECO:0000313" key="1">
    <source>
        <dbReference type="EMBL" id="KII66121.1"/>
    </source>
</evidence>
<accession>A0A0C2MG42</accession>
<evidence type="ECO:0000313" key="2">
    <source>
        <dbReference type="Proteomes" id="UP000031668"/>
    </source>
</evidence>
<protein>
    <submittedName>
        <fullName evidence="1">Uncharacterized protein</fullName>
    </submittedName>
</protein>
<dbReference type="EMBL" id="JWZT01003604">
    <property type="protein sequence ID" value="KII66121.1"/>
    <property type="molecule type" value="Genomic_DNA"/>
</dbReference>
<comment type="caution">
    <text evidence="1">The sequence shown here is derived from an EMBL/GenBank/DDBJ whole genome shotgun (WGS) entry which is preliminary data.</text>
</comment>
<keyword evidence="2" id="KW-1185">Reference proteome</keyword>
<name>A0A0C2MG42_THEKT</name>
<proteinExistence type="predicted"/>
<gene>
    <name evidence="1" type="ORF">RF11_11937</name>
</gene>
<organism evidence="1 2">
    <name type="scientific">Thelohanellus kitauei</name>
    <name type="common">Myxosporean</name>
    <dbReference type="NCBI Taxonomy" id="669202"/>
    <lineage>
        <taxon>Eukaryota</taxon>
        <taxon>Metazoa</taxon>
        <taxon>Cnidaria</taxon>
        <taxon>Myxozoa</taxon>
        <taxon>Myxosporea</taxon>
        <taxon>Bivalvulida</taxon>
        <taxon>Platysporina</taxon>
        <taxon>Myxobolidae</taxon>
        <taxon>Thelohanellus</taxon>
    </lineage>
</organism>
<dbReference type="Proteomes" id="UP000031668">
    <property type="component" value="Unassembled WGS sequence"/>
</dbReference>
<reference evidence="1 2" key="1">
    <citation type="journal article" date="2014" name="Genome Biol. Evol.">
        <title>The genome of the myxosporean Thelohanellus kitauei shows adaptations to nutrient acquisition within its fish host.</title>
        <authorList>
            <person name="Yang Y."/>
            <person name="Xiong J."/>
            <person name="Zhou Z."/>
            <person name="Huo F."/>
            <person name="Miao W."/>
            <person name="Ran C."/>
            <person name="Liu Y."/>
            <person name="Zhang J."/>
            <person name="Feng J."/>
            <person name="Wang M."/>
            <person name="Wang M."/>
            <person name="Wang L."/>
            <person name="Yao B."/>
        </authorList>
    </citation>
    <scope>NUCLEOTIDE SEQUENCE [LARGE SCALE GENOMIC DNA]</scope>
    <source>
        <strain evidence="1">Wuqing</strain>
    </source>
</reference>
<dbReference type="AlphaFoldDB" id="A0A0C2MG42"/>